<name>A0AA35YV97_LACSI</name>
<proteinExistence type="predicted"/>
<accession>A0AA35YV97</accession>
<dbReference type="AlphaFoldDB" id="A0AA35YV97"/>
<dbReference type="Proteomes" id="UP001177003">
    <property type="component" value="Chromosome 4"/>
</dbReference>
<sequence length="149" mass="17104">MHLTRDDDNGQAVVQYIKVLFVNELVKFGYNEWFQLLELVKKQKGKYTKELRLVLEKLIKKVKGLDSVLKTPTKPSSNSGFALVHGKRASLNVKFLLPYGTKVIDNYLPININPIQNTLIHKHGHGIFYMDESQCIYFQHSNDLAKVST</sequence>
<gene>
    <name evidence="1" type="ORF">LSALG_LOCUS20633</name>
</gene>
<organism evidence="1 2">
    <name type="scientific">Lactuca saligna</name>
    <name type="common">Willowleaf lettuce</name>
    <dbReference type="NCBI Taxonomy" id="75948"/>
    <lineage>
        <taxon>Eukaryota</taxon>
        <taxon>Viridiplantae</taxon>
        <taxon>Streptophyta</taxon>
        <taxon>Embryophyta</taxon>
        <taxon>Tracheophyta</taxon>
        <taxon>Spermatophyta</taxon>
        <taxon>Magnoliopsida</taxon>
        <taxon>eudicotyledons</taxon>
        <taxon>Gunneridae</taxon>
        <taxon>Pentapetalae</taxon>
        <taxon>asterids</taxon>
        <taxon>campanulids</taxon>
        <taxon>Asterales</taxon>
        <taxon>Asteraceae</taxon>
        <taxon>Cichorioideae</taxon>
        <taxon>Cichorieae</taxon>
        <taxon>Lactucinae</taxon>
        <taxon>Lactuca</taxon>
    </lineage>
</organism>
<protein>
    <submittedName>
        <fullName evidence="1">Uncharacterized protein</fullName>
    </submittedName>
</protein>
<reference evidence="1" key="1">
    <citation type="submission" date="2023-04" db="EMBL/GenBank/DDBJ databases">
        <authorList>
            <person name="Vijverberg K."/>
            <person name="Xiong W."/>
            <person name="Schranz E."/>
        </authorList>
    </citation>
    <scope>NUCLEOTIDE SEQUENCE</scope>
</reference>
<evidence type="ECO:0000313" key="1">
    <source>
        <dbReference type="EMBL" id="CAI9280910.1"/>
    </source>
</evidence>
<keyword evidence="2" id="KW-1185">Reference proteome</keyword>
<dbReference type="EMBL" id="OX465080">
    <property type="protein sequence ID" value="CAI9280910.1"/>
    <property type="molecule type" value="Genomic_DNA"/>
</dbReference>
<evidence type="ECO:0000313" key="2">
    <source>
        <dbReference type="Proteomes" id="UP001177003"/>
    </source>
</evidence>